<organism evidence="5 6">
    <name type="scientific">Candidatus Desulfaltia bathyphila</name>
    <dbReference type="NCBI Taxonomy" id="2841697"/>
    <lineage>
        <taxon>Bacteria</taxon>
        <taxon>Pseudomonadati</taxon>
        <taxon>Thermodesulfobacteriota</taxon>
        <taxon>Desulfobacteria</taxon>
        <taxon>Desulfobacterales</taxon>
        <taxon>Desulfobacterales incertae sedis</taxon>
        <taxon>Candidatus Desulfaltia</taxon>
    </lineage>
</organism>
<keyword evidence="1" id="KW-0067">ATP-binding</keyword>
<feature type="binding site" evidence="1">
    <location>
        <position position="196"/>
    </location>
    <ligand>
        <name>ATP</name>
        <dbReference type="ChEBI" id="CHEBI:30616"/>
    </ligand>
</feature>
<comment type="caution">
    <text evidence="5">The sequence shown here is derived from an EMBL/GenBank/DDBJ whole genome shotgun (WGS) entry which is preliminary data.</text>
</comment>
<dbReference type="InterPro" id="IPR040198">
    <property type="entry name" value="Fido_containing"/>
</dbReference>
<evidence type="ECO:0000256" key="1">
    <source>
        <dbReference type="PIRSR" id="PIRSR038925-1"/>
    </source>
</evidence>
<dbReference type="Pfam" id="PF13784">
    <property type="entry name" value="Fic_N"/>
    <property type="match status" value="1"/>
</dbReference>
<feature type="binding site" evidence="3">
    <location>
        <begin position="238"/>
        <end position="239"/>
    </location>
    <ligand>
        <name>ATP</name>
        <dbReference type="ChEBI" id="CHEBI:30616"/>
    </ligand>
</feature>
<evidence type="ECO:0000256" key="3">
    <source>
        <dbReference type="PIRSR" id="PIRSR640198-2"/>
    </source>
</evidence>
<accession>A0A8J6N349</accession>
<evidence type="ECO:0000313" key="6">
    <source>
        <dbReference type="Proteomes" id="UP000603545"/>
    </source>
</evidence>
<feature type="domain" description="Fido" evidence="4">
    <location>
        <begin position="116"/>
        <end position="260"/>
    </location>
</feature>
<dbReference type="Gene3D" id="1.10.3290.10">
    <property type="entry name" value="Fido-like domain"/>
    <property type="match status" value="1"/>
</dbReference>
<dbReference type="EMBL" id="JACNLL010000019">
    <property type="protein sequence ID" value="MBC8198695.1"/>
    <property type="molecule type" value="Genomic_DNA"/>
</dbReference>
<evidence type="ECO:0000256" key="2">
    <source>
        <dbReference type="PIRSR" id="PIRSR640198-1"/>
    </source>
</evidence>
<keyword evidence="1" id="KW-0547">Nucleotide-binding</keyword>
<dbReference type="PIRSF" id="PIRSF038925">
    <property type="entry name" value="AMP-prot_trans"/>
    <property type="match status" value="1"/>
</dbReference>
<dbReference type="InterPro" id="IPR026287">
    <property type="entry name" value="SoFic-like"/>
</dbReference>
<feature type="binding site" evidence="3">
    <location>
        <begin position="200"/>
        <end position="207"/>
    </location>
    <ligand>
        <name>ATP</name>
        <dbReference type="ChEBI" id="CHEBI:30616"/>
    </ligand>
</feature>
<dbReference type="InterPro" id="IPR048770">
    <property type="entry name" value="SoFic-like_C"/>
</dbReference>
<name>A0A8J6N349_9BACT</name>
<evidence type="ECO:0000313" key="5">
    <source>
        <dbReference type="EMBL" id="MBC8198695.1"/>
    </source>
</evidence>
<dbReference type="PANTHER" id="PTHR13504">
    <property type="entry name" value="FIDO DOMAIN-CONTAINING PROTEIN DDB_G0283145"/>
    <property type="match status" value="1"/>
</dbReference>
<dbReference type="Pfam" id="PF21248">
    <property type="entry name" value="SoFic-like_C"/>
    <property type="match status" value="1"/>
</dbReference>
<proteinExistence type="predicted"/>
<feature type="binding site" evidence="1">
    <location>
        <position position="238"/>
    </location>
    <ligand>
        <name>ATP</name>
        <dbReference type="ChEBI" id="CHEBI:30616"/>
    </ligand>
</feature>
<feature type="binding site" evidence="1">
    <location>
        <begin position="201"/>
        <end position="207"/>
    </location>
    <ligand>
        <name>ATP</name>
        <dbReference type="ChEBI" id="CHEBI:30616"/>
    </ligand>
</feature>
<feature type="active site" evidence="2">
    <location>
        <position position="196"/>
    </location>
</feature>
<feature type="binding site" evidence="1">
    <location>
        <position position="69"/>
    </location>
    <ligand>
        <name>ATP</name>
        <dbReference type="ChEBI" id="CHEBI:30616"/>
    </ligand>
</feature>
<evidence type="ECO:0000259" key="4">
    <source>
        <dbReference type="PROSITE" id="PS51459"/>
    </source>
</evidence>
<dbReference type="PROSITE" id="PS51459">
    <property type="entry name" value="FIDO"/>
    <property type="match status" value="1"/>
</dbReference>
<dbReference type="Pfam" id="PF02661">
    <property type="entry name" value="Fic"/>
    <property type="match status" value="1"/>
</dbReference>
<protein>
    <submittedName>
        <fullName evidence="5">Fic family protein</fullName>
    </submittedName>
</protein>
<dbReference type="Proteomes" id="UP000603545">
    <property type="component" value="Unassembled WGS sequence"/>
</dbReference>
<dbReference type="InterPro" id="IPR036597">
    <property type="entry name" value="Fido-like_dom_sf"/>
</dbReference>
<dbReference type="InterPro" id="IPR025758">
    <property type="entry name" value="Fic/DOC_N"/>
</dbReference>
<dbReference type="AlphaFoldDB" id="A0A8J6N349"/>
<dbReference type="SUPFAM" id="SSF140931">
    <property type="entry name" value="Fic-like"/>
    <property type="match status" value="1"/>
</dbReference>
<dbReference type="GO" id="GO:0005524">
    <property type="term" value="F:ATP binding"/>
    <property type="evidence" value="ECO:0007669"/>
    <property type="project" value="UniProtKB-KW"/>
</dbReference>
<gene>
    <name evidence="5" type="ORF">H8E80_01415</name>
</gene>
<reference evidence="5 6" key="1">
    <citation type="submission" date="2020-08" db="EMBL/GenBank/DDBJ databases">
        <title>Bridging the membrane lipid divide: bacteria of the FCB group superphylum have the potential to synthesize archaeal ether lipids.</title>
        <authorList>
            <person name="Villanueva L."/>
            <person name="Von Meijenfeldt F.A.B."/>
            <person name="Westbye A.B."/>
            <person name="Yadav S."/>
            <person name="Hopmans E.C."/>
            <person name="Dutilh B.E."/>
            <person name="Sinninghe Damste J.S."/>
        </authorList>
    </citation>
    <scope>NUCLEOTIDE SEQUENCE [LARGE SCALE GENOMIC DNA]</scope>
    <source>
        <strain evidence="5">NIOZ-UU82</strain>
    </source>
</reference>
<sequence length="361" mass="41404">MSFNPQKPYNDLPLLPPKQDIETKNILRKTITAGRALAELKGLGETIPNQSMLINSVVLQEAKASSEIENIITTDDALFRAFTAKTSRVDPSTKEVLRYREALWEGYNELKKRPILATNLFVKLVQRIKENQAGIRRTPGTTISNAATGEIIYTPPEGEAVIRDKLKNLEDYIHGEDDIDPLIKLALIHYQFETIHPFSDGNGRTGRIINILYLVFQGLLDLPVLYLSKFVIDRKNEYYRFLRRVTEKSEWEPWILYMLDAVEETATFTRKRILDIRDLMAETMEVAKETLPGRVYSKELIELLFCQPYTKGQSLVDAGIAKRKTAAEYLKDLEKTGILTGKRIGREMLYLNTRLYDLLSK</sequence>
<dbReference type="PANTHER" id="PTHR13504:SF35">
    <property type="entry name" value="PROTEIN ADENYLYLTRANSFERASE SOFIC"/>
    <property type="match status" value="1"/>
</dbReference>
<dbReference type="InterPro" id="IPR003812">
    <property type="entry name" value="Fido"/>
</dbReference>